<dbReference type="SUPFAM" id="SSF53474">
    <property type="entry name" value="alpha/beta-Hydrolases"/>
    <property type="match status" value="1"/>
</dbReference>
<name>A0ABR1QN06_9PEZI</name>
<dbReference type="Gene3D" id="3.40.50.1820">
    <property type="entry name" value="alpha/beta hydrolase"/>
    <property type="match status" value="1"/>
</dbReference>
<reference evidence="1 2" key="1">
    <citation type="submission" date="2023-01" db="EMBL/GenBank/DDBJ databases">
        <title>Analysis of 21 Apiospora genomes using comparative genomics revels a genus with tremendous synthesis potential of carbohydrate active enzymes and secondary metabolites.</title>
        <authorList>
            <person name="Sorensen T."/>
        </authorList>
    </citation>
    <scope>NUCLEOTIDE SEQUENCE [LARGE SCALE GENOMIC DNA]</scope>
    <source>
        <strain evidence="1 2">CBS 24483</strain>
    </source>
</reference>
<dbReference type="PANTHER" id="PTHR46082">
    <property type="entry name" value="ATP/GTP-BINDING PROTEIN-RELATED"/>
    <property type="match status" value="1"/>
</dbReference>
<dbReference type="InterPro" id="IPR029058">
    <property type="entry name" value="AB_hydrolase_fold"/>
</dbReference>
<dbReference type="EMBL" id="JAQQWE010000003">
    <property type="protein sequence ID" value="KAK7959729.1"/>
    <property type="molecule type" value="Genomic_DNA"/>
</dbReference>
<dbReference type="RefSeq" id="XP_066703432.1">
    <property type="nucleotide sequence ID" value="XM_066840805.1"/>
</dbReference>
<proteinExistence type="predicted"/>
<protein>
    <submittedName>
        <fullName evidence="1">TPR-like protein</fullName>
    </submittedName>
</protein>
<accession>A0ABR1QN06</accession>
<dbReference type="Gene3D" id="1.25.40.10">
    <property type="entry name" value="Tetratricopeptide repeat domain"/>
    <property type="match status" value="1"/>
</dbReference>
<dbReference type="SUPFAM" id="SSF52540">
    <property type="entry name" value="P-loop containing nucleoside triphosphate hydrolases"/>
    <property type="match status" value="1"/>
</dbReference>
<comment type="caution">
    <text evidence="1">The sequence shown here is derived from an EMBL/GenBank/DDBJ whole genome shotgun (WGS) entry which is preliminary data.</text>
</comment>
<evidence type="ECO:0000313" key="2">
    <source>
        <dbReference type="Proteomes" id="UP001391051"/>
    </source>
</evidence>
<keyword evidence="2" id="KW-1185">Reference proteome</keyword>
<dbReference type="Pfam" id="PF13424">
    <property type="entry name" value="TPR_12"/>
    <property type="match status" value="1"/>
</dbReference>
<dbReference type="InterPro" id="IPR053137">
    <property type="entry name" value="NLR-like"/>
</dbReference>
<dbReference type="GeneID" id="92073867"/>
<dbReference type="PANTHER" id="PTHR46082:SF6">
    <property type="entry name" value="AAA+ ATPASE DOMAIN-CONTAINING PROTEIN-RELATED"/>
    <property type="match status" value="1"/>
</dbReference>
<dbReference type="InterPro" id="IPR011990">
    <property type="entry name" value="TPR-like_helical_dom_sf"/>
</dbReference>
<organism evidence="1 2">
    <name type="scientific">Apiospora aurea</name>
    <dbReference type="NCBI Taxonomy" id="335848"/>
    <lineage>
        <taxon>Eukaryota</taxon>
        <taxon>Fungi</taxon>
        <taxon>Dikarya</taxon>
        <taxon>Ascomycota</taxon>
        <taxon>Pezizomycotina</taxon>
        <taxon>Sordariomycetes</taxon>
        <taxon>Xylariomycetidae</taxon>
        <taxon>Amphisphaeriales</taxon>
        <taxon>Apiosporaceae</taxon>
        <taxon>Apiospora</taxon>
    </lineage>
</organism>
<dbReference type="InterPro" id="IPR027417">
    <property type="entry name" value="P-loop_NTPase"/>
</dbReference>
<dbReference type="Gene3D" id="3.40.50.300">
    <property type="entry name" value="P-loop containing nucleotide triphosphate hydrolases"/>
    <property type="match status" value="1"/>
</dbReference>
<sequence length="823" mass="91904">MNAVFSAVFGIKLLGVSKITRASHPRRGGGVAVRPVAVTVAATLHVGSLVSQPPRHKPDHFDLLEDVRGHFIWEFPYRRTTRKLIVGRSSLSRSLEERCSDPVMPPRGMLLIRDVASANLLTAVTVAAPPTERRLGLHRLVPAEGTTDTTTLDVIAIHGLDTESPRTWIYEKNGTQVHWLRDSDMLPAAIPEARIYTYDWNAKVFGHAPVQTLLGHADNLLGQVAAERSQSSEARPLIFVASCFGGLVLAEAICRAAQEGSPYRGVLLATVGAVFLATPFAGTDAAQPASWLVTIKGIMGEDASDNLIQDLQQCHSQLVAESSACIHGHYRQGLEKQHVMTNKFEGPDDSQFKLVRHEIQKLVLGAKEALQRRRNDSVKSHFLVPFSKNENFGLGGIGKTQVAIEAAYRVRKAHPDCSVFWVPAVDMTMFENAYREIGQALGVKGMEDDKADVKALVKAALGRDEAGQWLLIIDNADRSHLLLTANQTDSTQLRLDPTKLTSYLPASRKGSILFTTRNHQAAVGFEPRQGLFKIDTLDYCDSIQLLQRGLRPSQIGDPHNTKLLLDYLAHLPLAIRQASAYMASNTNATVLKYLSYCKSSDQSMIKMLSKDFEDQDRYQAIQNPIAVTWLISFQQIQRDTPLAAGYLRSIVYFAEKDIPISFLPAGEDEMDRDEAISTLQAYTFIIDRGTLDRFDIHRLVRLTTRNWVQIQGKQSQQVTDIVRQLSEKFPWPKHENRDMWTWYLPHAQTVLVLRDECSERETLGSLQHNVAACYSLLGKYSEAEQMYRQTLGLKETVLGRKHPETLKSVNNLAAVLRDMEMRS</sequence>
<dbReference type="Proteomes" id="UP001391051">
    <property type="component" value="Unassembled WGS sequence"/>
</dbReference>
<evidence type="ECO:0000313" key="1">
    <source>
        <dbReference type="EMBL" id="KAK7959729.1"/>
    </source>
</evidence>
<gene>
    <name evidence="1" type="ORF">PG986_004583</name>
</gene>
<dbReference type="SUPFAM" id="SSF48452">
    <property type="entry name" value="TPR-like"/>
    <property type="match status" value="1"/>
</dbReference>